<name>A0A0H5CCL8_CYBJN</name>
<proteinExistence type="predicted"/>
<dbReference type="Proteomes" id="UP000038830">
    <property type="component" value="Unassembled WGS sequence"/>
</dbReference>
<evidence type="ECO:0000313" key="4">
    <source>
        <dbReference type="Proteomes" id="UP000038830"/>
    </source>
</evidence>
<keyword evidence="1" id="KW-0175">Coiled coil</keyword>
<evidence type="ECO:0000313" key="3">
    <source>
        <dbReference type="EMBL" id="CEP22364.1"/>
    </source>
</evidence>
<feature type="compositionally biased region" description="Basic and acidic residues" evidence="2">
    <location>
        <begin position="1"/>
        <end position="19"/>
    </location>
</feature>
<evidence type="ECO:0000256" key="1">
    <source>
        <dbReference type="SAM" id="Coils"/>
    </source>
</evidence>
<reference evidence="4" key="1">
    <citation type="journal article" date="2015" name="J. Biotechnol.">
        <title>The structure of the Cyberlindnera jadinii genome and its relation to Candida utilis analyzed by the occurrence of single nucleotide polymorphisms.</title>
        <authorList>
            <person name="Rupp O."/>
            <person name="Brinkrolf K."/>
            <person name="Buerth C."/>
            <person name="Kunigo M."/>
            <person name="Schneider J."/>
            <person name="Jaenicke S."/>
            <person name="Goesmann A."/>
            <person name="Puehler A."/>
            <person name="Jaeger K.-E."/>
            <person name="Ernst J.F."/>
        </authorList>
    </citation>
    <scope>NUCLEOTIDE SEQUENCE [LARGE SCALE GENOMIC DNA]</scope>
    <source>
        <strain evidence="4">ATCC 18201 / CBS 1600 / BCRC 20928 / JCM 3617 / NBRC 0987 / NRRL Y-1542</strain>
    </source>
</reference>
<gene>
    <name evidence="3" type="ORF">BN1211_2722</name>
</gene>
<dbReference type="EMBL" id="CDQK01000003">
    <property type="protein sequence ID" value="CEP22364.1"/>
    <property type="molecule type" value="Genomic_DNA"/>
</dbReference>
<protein>
    <submittedName>
        <fullName evidence="3">Uncharacterized protein</fullName>
    </submittedName>
</protein>
<evidence type="ECO:0000256" key="2">
    <source>
        <dbReference type="SAM" id="MobiDB-lite"/>
    </source>
</evidence>
<feature type="region of interest" description="Disordered" evidence="2">
    <location>
        <begin position="1"/>
        <end position="61"/>
    </location>
</feature>
<feature type="compositionally biased region" description="Low complexity" evidence="2">
    <location>
        <begin position="187"/>
        <end position="208"/>
    </location>
</feature>
<feature type="coiled-coil region" evidence="1">
    <location>
        <begin position="238"/>
        <end position="265"/>
    </location>
</feature>
<dbReference type="AlphaFoldDB" id="A0A0H5CCL8"/>
<accession>A0A0H5CCL8</accession>
<feature type="compositionally biased region" description="Polar residues" evidence="2">
    <location>
        <begin position="36"/>
        <end position="61"/>
    </location>
</feature>
<organism evidence="3 4">
    <name type="scientific">Cyberlindnera jadinii (strain ATCC 18201 / CBS 1600 / BCRC 20928 / JCM 3617 / NBRC 0987 / NRRL Y-1542)</name>
    <name type="common">Torula yeast</name>
    <name type="synonym">Candida utilis</name>
    <dbReference type="NCBI Taxonomy" id="983966"/>
    <lineage>
        <taxon>Eukaryota</taxon>
        <taxon>Fungi</taxon>
        <taxon>Dikarya</taxon>
        <taxon>Ascomycota</taxon>
        <taxon>Saccharomycotina</taxon>
        <taxon>Saccharomycetes</taxon>
        <taxon>Phaffomycetales</taxon>
        <taxon>Phaffomycetaceae</taxon>
        <taxon>Cyberlindnera</taxon>
    </lineage>
</organism>
<feature type="compositionally biased region" description="Polar residues" evidence="2">
    <location>
        <begin position="146"/>
        <end position="178"/>
    </location>
</feature>
<feature type="region of interest" description="Disordered" evidence="2">
    <location>
        <begin position="146"/>
        <end position="224"/>
    </location>
</feature>
<sequence>MVADHTEQQRKGRFEHTDKSNTTMVADDDSQLLVPPSNNAVNGSYGKNHSRSPLRSSRATQRLRTAVASSNTTTTGTLQVPQLHNPVQLASTAAHKRNRSLTSYNRRSSLTSAEEPYLAYSFGTYGYSGTTGGCSTGIGTSGCQNSVSEHVSPSTTSVSVNLGSSSLAPNSSTISSRTPIMGTGMISSSRSSPRSSFSSSYDSFGNGSLRRHSEQPPQRRPSAQEVFDVMEREQDAIVLKLMREIHQLKEDNRALSQTINALTNSSTVNSQTGMDALRTRRHSSILTDEEWNISHRSMDSIPRSARLEPLYKPTTIIQRSNVVDNRVDRSDSTVNAVHRAGTED</sequence>